<comment type="subcellular location">
    <subcellularLocation>
        <location evidence="1">Secreted</location>
    </subcellularLocation>
</comment>
<feature type="domain" description="Granulins" evidence="7">
    <location>
        <begin position="521"/>
        <end position="534"/>
    </location>
</feature>
<dbReference type="EMBL" id="JAAVVJ010000003">
    <property type="protein sequence ID" value="KAF7227533.1"/>
    <property type="molecule type" value="Genomic_DNA"/>
</dbReference>
<evidence type="ECO:0000256" key="5">
    <source>
        <dbReference type="SAM" id="MobiDB-lite"/>
    </source>
</evidence>
<reference evidence="8" key="1">
    <citation type="submission" date="2020-03" db="EMBL/GenBank/DDBJ databases">
        <title>Intra-Species Differences in Population Size shape Life History and Genome Evolution.</title>
        <authorList>
            <person name="Willemsen D."/>
            <person name="Cui R."/>
            <person name="Valenzano D.R."/>
        </authorList>
    </citation>
    <scope>NUCLEOTIDE SEQUENCE</scope>
    <source>
        <strain evidence="8">GRZ</strain>
        <tissue evidence="8">Whole</tissue>
    </source>
</reference>
<accession>A0A9D2YWC5</accession>
<evidence type="ECO:0000313" key="9">
    <source>
        <dbReference type="Proteomes" id="UP000822369"/>
    </source>
</evidence>
<dbReference type="Gene3D" id="2.10.25.160">
    <property type="entry name" value="Granulin"/>
    <property type="match status" value="7"/>
</dbReference>
<feature type="compositionally biased region" description="Low complexity" evidence="5">
    <location>
        <begin position="269"/>
        <end position="278"/>
    </location>
</feature>
<feature type="domain" description="Granulins" evidence="7">
    <location>
        <begin position="51"/>
        <end position="64"/>
    </location>
</feature>
<keyword evidence="6" id="KW-0732">Signal</keyword>
<evidence type="ECO:0000256" key="1">
    <source>
        <dbReference type="ARBA" id="ARBA00004613"/>
    </source>
</evidence>
<proteinExistence type="inferred from homology"/>
<feature type="signal peptide" evidence="6">
    <location>
        <begin position="1"/>
        <end position="17"/>
    </location>
</feature>
<dbReference type="GO" id="GO:0005576">
    <property type="term" value="C:extracellular region"/>
    <property type="evidence" value="ECO:0007669"/>
    <property type="project" value="UniProtKB-SubCell"/>
</dbReference>
<feature type="region of interest" description="Disordered" evidence="5">
    <location>
        <begin position="385"/>
        <end position="410"/>
    </location>
</feature>
<dbReference type="InterPro" id="IPR000118">
    <property type="entry name" value="Granulin"/>
</dbReference>
<dbReference type="PROSITE" id="PS00799">
    <property type="entry name" value="GRANULINS"/>
    <property type="match status" value="5"/>
</dbReference>
<feature type="chain" id="PRO_5038460736" evidence="6">
    <location>
        <begin position="18"/>
        <end position="648"/>
    </location>
</feature>
<evidence type="ECO:0000256" key="6">
    <source>
        <dbReference type="SAM" id="SignalP"/>
    </source>
</evidence>
<dbReference type="InterPro" id="IPR039036">
    <property type="entry name" value="Granulin_fam"/>
</dbReference>
<evidence type="ECO:0000256" key="4">
    <source>
        <dbReference type="ARBA" id="ARBA00023157"/>
    </source>
</evidence>
<evidence type="ECO:0000259" key="7">
    <source>
        <dbReference type="PROSITE" id="PS00799"/>
    </source>
</evidence>
<protein>
    <submittedName>
        <fullName evidence="8">Granulins-like</fullName>
    </submittedName>
</protein>
<dbReference type="OMA" id="RDQCEND"/>
<evidence type="ECO:0000313" key="8">
    <source>
        <dbReference type="EMBL" id="KAF7227533.1"/>
    </source>
</evidence>
<dbReference type="OrthoDB" id="5854875at2759"/>
<dbReference type="Proteomes" id="UP000822369">
    <property type="component" value="Chromosome 3"/>
</dbReference>
<feature type="domain" description="Granulins" evidence="7">
    <location>
        <begin position="446"/>
        <end position="459"/>
    </location>
</feature>
<comment type="similarity">
    <text evidence="2">Belongs to the granulin family.</text>
</comment>
<dbReference type="KEGG" id="nfu:107396271"/>
<feature type="domain" description="Granulins" evidence="7">
    <location>
        <begin position="140"/>
        <end position="153"/>
    </location>
</feature>
<evidence type="ECO:0000256" key="3">
    <source>
        <dbReference type="ARBA" id="ARBA00022525"/>
    </source>
</evidence>
<keyword evidence="4" id="KW-1015">Disulfide bond</keyword>
<sequence length="648" mass="70739">MQLWPVIFGAVLAQVGADVCPDAGRCKEGQTCCHSPTNGFECCPFDQAECCEDHIHCCPADTLCEPTNSRCVNATVSIPWAERASADQPQISKSFRMIKSYTGEDDDNVCADQSRCPSEFSCLKALTRYGCCPLAKGVSCPDGKHCCPEGQRCSNACHSCIKKDVAPIVLCDDDVSECPDGASCCENPDGMWGCCPVAKAVCCEDKLHCCTEGTVCDIKHRKCISESNAESPMWDKLPARLRADWENQKDGERVISKAAEHAELDKSPESTTVSSVPSFEKDGSVTAETDKSVPCNETAACPDDNTCCKTTTGDWACCPLLEAVCCEDKEHCCPAKTTCDLTTSACISGSDSTPMKQKIPALTETSSTVETTLQMTTPTQVVQVEEVSTPETEEKDEKEEEEKSMEGVKDRVPCDDHTSCPDDTTCCFIASLKKWGWCPLPKAVCCSDGAHCCPSDYQCDESQTSCIKNEVVIPWYTKIPATINVQAIPSSVQSKCPKLKSCCRLFTGEWGCCPLQNAVCCSDMEHCCPQGYTCDIISKSCQRVIMLEVETIPLTPVYQLEHHLQLTKHRDILCDDHTKCKDGETCCRASATSWGCCPSPNAVCCSDMKRCCPTGYRCAAEGTCSQNSGSNWHNWDFFHTKKKRALVL</sequence>
<name>A0A9D2YWC5_NOTFU</name>
<dbReference type="Pfam" id="PF00396">
    <property type="entry name" value="Granulin"/>
    <property type="match status" value="7"/>
</dbReference>
<dbReference type="SMART" id="SM00277">
    <property type="entry name" value="GRAN"/>
    <property type="match status" value="7"/>
</dbReference>
<dbReference type="AlphaFoldDB" id="A0A9D2YWC5"/>
<dbReference type="SUPFAM" id="SSF57277">
    <property type="entry name" value="Granulin repeat"/>
    <property type="match status" value="5"/>
</dbReference>
<dbReference type="PANTHER" id="PTHR12274">
    <property type="entry name" value="GRANULIN"/>
    <property type="match status" value="1"/>
</dbReference>
<organism evidence="8 9">
    <name type="scientific">Nothobranchius furzeri</name>
    <name type="common">Turquoise killifish</name>
    <dbReference type="NCBI Taxonomy" id="105023"/>
    <lineage>
        <taxon>Eukaryota</taxon>
        <taxon>Metazoa</taxon>
        <taxon>Chordata</taxon>
        <taxon>Craniata</taxon>
        <taxon>Vertebrata</taxon>
        <taxon>Euteleostomi</taxon>
        <taxon>Actinopterygii</taxon>
        <taxon>Neopterygii</taxon>
        <taxon>Teleostei</taxon>
        <taxon>Neoteleostei</taxon>
        <taxon>Acanthomorphata</taxon>
        <taxon>Ovalentaria</taxon>
        <taxon>Atherinomorphae</taxon>
        <taxon>Cyprinodontiformes</taxon>
        <taxon>Nothobranchiidae</taxon>
        <taxon>Nothobranchius</taxon>
    </lineage>
</organism>
<comment type="caution">
    <text evidence="8">The sequence shown here is derived from an EMBL/GenBank/DDBJ whole genome shotgun (WGS) entry which is preliminary data.</text>
</comment>
<dbReference type="PANTHER" id="PTHR12274:SF3">
    <property type="entry name" value="PROGRANULIN"/>
    <property type="match status" value="1"/>
</dbReference>
<dbReference type="InterPro" id="IPR037277">
    <property type="entry name" value="Granulin_sf"/>
</dbReference>
<feature type="region of interest" description="Disordered" evidence="5">
    <location>
        <begin position="263"/>
        <end position="287"/>
    </location>
</feature>
<evidence type="ECO:0000256" key="2">
    <source>
        <dbReference type="ARBA" id="ARBA00010093"/>
    </source>
</evidence>
<feature type="domain" description="Granulins" evidence="7">
    <location>
        <begin position="326"/>
        <end position="339"/>
    </location>
</feature>
<gene>
    <name evidence="8" type="ORF">G4P62_018426</name>
</gene>
<feature type="compositionally biased region" description="Acidic residues" evidence="5">
    <location>
        <begin position="391"/>
        <end position="403"/>
    </location>
</feature>
<keyword evidence="3" id="KW-0964">Secreted</keyword>